<dbReference type="InterPro" id="IPR047817">
    <property type="entry name" value="ABC2_TM_bact-type"/>
</dbReference>
<evidence type="ECO:0000256" key="3">
    <source>
        <dbReference type="ARBA" id="ARBA00022989"/>
    </source>
</evidence>
<gene>
    <name evidence="7" type="ORF">O9H85_12210</name>
</gene>
<evidence type="ECO:0000259" key="6">
    <source>
        <dbReference type="PROSITE" id="PS51012"/>
    </source>
</evidence>
<name>A0ABT4Q907_9BACL</name>
<feature type="transmembrane region" description="Helical" evidence="5">
    <location>
        <begin position="51"/>
        <end position="72"/>
    </location>
</feature>
<dbReference type="Pfam" id="PF12698">
    <property type="entry name" value="ABC2_membrane_3"/>
    <property type="match status" value="1"/>
</dbReference>
<dbReference type="Proteomes" id="UP001527882">
    <property type="component" value="Unassembled WGS sequence"/>
</dbReference>
<evidence type="ECO:0000313" key="7">
    <source>
        <dbReference type="EMBL" id="MCZ8513175.1"/>
    </source>
</evidence>
<feature type="transmembrane region" description="Helical" evidence="5">
    <location>
        <begin position="164"/>
        <end position="187"/>
    </location>
</feature>
<evidence type="ECO:0000256" key="2">
    <source>
        <dbReference type="ARBA" id="ARBA00022692"/>
    </source>
</evidence>
<comment type="caution">
    <text evidence="7">The sequence shown here is derived from an EMBL/GenBank/DDBJ whole genome shotgun (WGS) entry which is preliminary data.</text>
</comment>
<evidence type="ECO:0000256" key="4">
    <source>
        <dbReference type="ARBA" id="ARBA00023136"/>
    </source>
</evidence>
<dbReference type="PROSITE" id="PS51012">
    <property type="entry name" value="ABC_TM2"/>
    <property type="match status" value="1"/>
</dbReference>
<feature type="transmembrane region" description="Helical" evidence="5">
    <location>
        <begin position="248"/>
        <end position="268"/>
    </location>
</feature>
<dbReference type="PANTHER" id="PTHR43229">
    <property type="entry name" value="NODULATION PROTEIN J"/>
    <property type="match status" value="1"/>
</dbReference>
<evidence type="ECO:0000313" key="8">
    <source>
        <dbReference type="Proteomes" id="UP001527882"/>
    </source>
</evidence>
<dbReference type="RefSeq" id="WP_269881664.1">
    <property type="nucleotide sequence ID" value="NZ_JAQAGZ010000007.1"/>
</dbReference>
<keyword evidence="8" id="KW-1185">Reference proteome</keyword>
<protein>
    <submittedName>
        <fullName evidence="7">ABC transporter permease</fullName>
    </submittedName>
</protein>
<accession>A0ABT4Q907</accession>
<keyword evidence="3 5" id="KW-1133">Transmembrane helix</keyword>
<sequence>MHEAIKTRGILSDAEAIGAAAAPKGLKAVLRQFEELWFLLRVEFANVRDSWVWSVVMVSLFPLIVVFFLKFFMLDPSEEVMSRIITGNMVFPIIIMAINTLAQELSVAKHAGHFVFYASLPISKINFIVAKLISGFLMTLPSVLIMAVLGQLVFGITLHFSPLIIPVIILSIGSCVGFGIMMGFLSINEQMTSLLSQLIMMILSFMTPVMVPMSNLPLALQYLSYAFPTTYVADAFRTLFSTGWESNVGTDMLALAGFFVLTVILLIWKMDWRVER</sequence>
<keyword evidence="4 5" id="KW-0472">Membrane</keyword>
<keyword evidence="2 5" id="KW-0812">Transmembrane</keyword>
<dbReference type="InterPro" id="IPR051784">
    <property type="entry name" value="Nod_factor_ABC_transporter"/>
</dbReference>
<feature type="transmembrane region" description="Helical" evidence="5">
    <location>
        <begin position="84"/>
        <end position="102"/>
    </location>
</feature>
<feature type="transmembrane region" description="Helical" evidence="5">
    <location>
        <begin position="194"/>
        <end position="213"/>
    </location>
</feature>
<organism evidence="7 8">
    <name type="scientific">Paenibacillus gyeongsangnamensis</name>
    <dbReference type="NCBI Taxonomy" id="3388067"/>
    <lineage>
        <taxon>Bacteria</taxon>
        <taxon>Bacillati</taxon>
        <taxon>Bacillota</taxon>
        <taxon>Bacilli</taxon>
        <taxon>Bacillales</taxon>
        <taxon>Paenibacillaceae</taxon>
        <taxon>Paenibacillus</taxon>
    </lineage>
</organism>
<evidence type="ECO:0000256" key="1">
    <source>
        <dbReference type="ARBA" id="ARBA00004141"/>
    </source>
</evidence>
<comment type="subcellular location">
    <subcellularLocation>
        <location evidence="1">Membrane</location>
        <topology evidence="1">Multi-pass membrane protein</topology>
    </subcellularLocation>
</comment>
<proteinExistence type="predicted"/>
<feature type="domain" description="ABC transmembrane type-2" evidence="6">
    <location>
        <begin position="49"/>
        <end position="273"/>
    </location>
</feature>
<dbReference type="InterPro" id="IPR013525">
    <property type="entry name" value="ABC2_TM"/>
</dbReference>
<dbReference type="PANTHER" id="PTHR43229:SF2">
    <property type="entry name" value="NODULATION PROTEIN J"/>
    <property type="match status" value="1"/>
</dbReference>
<reference evidence="7 8" key="1">
    <citation type="submission" date="2022-12" db="EMBL/GenBank/DDBJ databases">
        <title>Draft genome sequence of Paenibacillus sp. dW9.</title>
        <authorList>
            <person name="Choi E.-W."/>
            <person name="Kim D.-U."/>
        </authorList>
    </citation>
    <scope>NUCLEOTIDE SEQUENCE [LARGE SCALE GENOMIC DNA]</scope>
    <source>
        <strain evidence="8">dW9</strain>
    </source>
</reference>
<dbReference type="EMBL" id="JAQAGZ010000007">
    <property type="protein sequence ID" value="MCZ8513175.1"/>
    <property type="molecule type" value="Genomic_DNA"/>
</dbReference>
<evidence type="ECO:0000256" key="5">
    <source>
        <dbReference type="SAM" id="Phobius"/>
    </source>
</evidence>